<evidence type="ECO:0000256" key="2">
    <source>
        <dbReference type="ARBA" id="ARBA00006275"/>
    </source>
</evidence>
<evidence type="ECO:0000256" key="4">
    <source>
        <dbReference type="ARBA" id="ARBA00023136"/>
    </source>
</evidence>
<dbReference type="RefSeq" id="WP_159454421.1">
    <property type="nucleotide sequence ID" value="NZ_FUZZ01000004.1"/>
</dbReference>
<gene>
    <name evidence="8" type="ORF">SAMN05660461_5000</name>
</gene>
<evidence type="ECO:0000313" key="9">
    <source>
        <dbReference type="Proteomes" id="UP000190166"/>
    </source>
</evidence>
<name>A0A1T5PA43_9BACT</name>
<keyword evidence="5" id="KW-0998">Cell outer membrane</keyword>
<dbReference type="STRING" id="393003.SAMN05660461_5000"/>
<dbReference type="InterPro" id="IPR011990">
    <property type="entry name" value="TPR-like_helical_dom_sf"/>
</dbReference>
<dbReference type="Pfam" id="PF07980">
    <property type="entry name" value="SusD_RagB"/>
    <property type="match status" value="1"/>
</dbReference>
<reference evidence="8 9" key="1">
    <citation type="submission" date="2017-02" db="EMBL/GenBank/DDBJ databases">
        <authorList>
            <person name="Peterson S.W."/>
        </authorList>
    </citation>
    <scope>NUCLEOTIDE SEQUENCE [LARGE SCALE GENOMIC DNA]</scope>
    <source>
        <strain evidence="8 9">DSM 18108</strain>
    </source>
</reference>
<protein>
    <submittedName>
        <fullName evidence="8">SusD family protein</fullName>
    </submittedName>
</protein>
<organism evidence="8 9">
    <name type="scientific">Chitinophaga ginsengisegetis</name>
    <dbReference type="NCBI Taxonomy" id="393003"/>
    <lineage>
        <taxon>Bacteria</taxon>
        <taxon>Pseudomonadati</taxon>
        <taxon>Bacteroidota</taxon>
        <taxon>Chitinophagia</taxon>
        <taxon>Chitinophagales</taxon>
        <taxon>Chitinophagaceae</taxon>
        <taxon>Chitinophaga</taxon>
    </lineage>
</organism>
<evidence type="ECO:0000313" key="8">
    <source>
        <dbReference type="EMBL" id="SKD09119.1"/>
    </source>
</evidence>
<keyword evidence="3" id="KW-0732">Signal</keyword>
<sequence length="486" mass="53728">MKMIFPANNSFSKRLLTITAALGITLSSCEKYLDNTQLPANTIAAVDVYSTDNMISTVVTGIYLNMNNSGPFQGSSSGNIGYTMGLYTDELRSLLNGNFADVFYKNAIQSGQSGNWSDLYKKLFTVNTAIEGISTSKGNLVYKDQWLGECYFLRAYFYYYLVNIYGPVPLALTNNYAVNNRLARAPEADVYKQIIADLKMAQSLLSNEYKNGYGVTTTNRFRPNKAVATALLARVYLYTKDWANAEAQAGELIGNTNYEMPPLSQVFLANSRETIWALATNSPKAANEYGFYNNGMPETIVPPQSPASSNVFVALSNILINKFEPGDGRFTNWVRTSTVAASSTTPATVYYFPGKYKSPATNAEYQVMLRLSEQFLIRAEARAMQNKSNAVEDLNAVRLRAGLEGLTAGTQASVLTAIAKERQTELFTECGHRFFDLKRTGVIDAVMATVAPTKPTTWMSYMSYWPIPPADLLQNPNLTPNPGYLQ</sequence>
<dbReference type="InterPro" id="IPR012944">
    <property type="entry name" value="SusD_RagB_dom"/>
</dbReference>
<evidence type="ECO:0000256" key="5">
    <source>
        <dbReference type="ARBA" id="ARBA00023237"/>
    </source>
</evidence>
<comment type="similarity">
    <text evidence="2">Belongs to the SusD family.</text>
</comment>
<dbReference type="AlphaFoldDB" id="A0A1T5PA43"/>
<evidence type="ECO:0000259" key="7">
    <source>
        <dbReference type="Pfam" id="PF14322"/>
    </source>
</evidence>
<feature type="domain" description="RagB/SusD" evidence="6">
    <location>
        <begin position="357"/>
        <end position="484"/>
    </location>
</feature>
<feature type="domain" description="SusD-like N-terminal" evidence="7">
    <location>
        <begin position="106"/>
        <end position="237"/>
    </location>
</feature>
<dbReference type="Gene3D" id="1.25.40.390">
    <property type="match status" value="1"/>
</dbReference>
<proteinExistence type="inferred from homology"/>
<dbReference type="PROSITE" id="PS51257">
    <property type="entry name" value="PROKAR_LIPOPROTEIN"/>
    <property type="match status" value="1"/>
</dbReference>
<dbReference type="SUPFAM" id="SSF48452">
    <property type="entry name" value="TPR-like"/>
    <property type="match status" value="1"/>
</dbReference>
<dbReference type="Proteomes" id="UP000190166">
    <property type="component" value="Unassembled WGS sequence"/>
</dbReference>
<evidence type="ECO:0000256" key="3">
    <source>
        <dbReference type="ARBA" id="ARBA00022729"/>
    </source>
</evidence>
<dbReference type="InterPro" id="IPR033985">
    <property type="entry name" value="SusD-like_N"/>
</dbReference>
<accession>A0A1T5PA43</accession>
<dbReference type="CDD" id="cd08977">
    <property type="entry name" value="SusD"/>
    <property type="match status" value="1"/>
</dbReference>
<keyword evidence="9" id="KW-1185">Reference proteome</keyword>
<keyword evidence="4" id="KW-0472">Membrane</keyword>
<dbReference type="GO" id="GO:0009279">
    <property type="term" value="C:cell outer membrane"/>
    <property type="evidence" value="ECO:0007669"/>
    <property type="project" value="UniProtKB-SubCell"/>
</dbReference>
<comment type="subcellular location">
    <subcellularLocation>
        <location evidence="1">Cell outer membrane</location>
    </subcellularLocation>
</comment>
<dbReference type="Pfam" id="PF14322">
    <property type="entry name" value="SusD-like_3"/>
    <property type="match status" value="1"/>
</dbReference>
<dbReference type="EMBL" id="FUZZ01000004">
    <property type="protein sequence ID" value="SKD09119.1"/>
    <property type="molecule type" value="Genomic_DNA"/>
</dbReference>
<evidence type="ECO:0000259" key="6">
    <source>
        <dbReference type="Pfam" id="PF07980"/>
    </source>
</evidence>
<evidence type="ECO:0000256" key="1">
    <source>
        <dbReference type="ARBA" id="ARBA00004442"/>
    </source>
</evidence>